<feature type="transmembrane region" description="Helical" evidence="7">
    <location>
        <begin position="88"/>
        <end position="110"/>
    </location>
</feature>
<feature type="transmembrane region" description="Helical" evidence="7">
    <location>
        <begin position="6"/>
        <end position="25"/>
    </location>
</feature>
<dbReference type="Proteomes" id="UP000245910">
    <property type="component" value="Chromosome II"/>
</dbReference>
<comment type="similarity">
    <text evidence="5">Belongs to the SAT4 family.</text>
</comment>
<dbReference type="InterPro" id="IPR052337">
    <property type="entry name" value="SAT4-like"/>
</dbReference>
<name>A0A2L2T9F0_9HYPO</name>
<dbReference type="Pfam" id="PF20684">
    <property type="entry name" value="Fung_rhodopsin"/>
    <property type="match status" value="1"/>
</dbReference>
<evidence type="ECO:0000313" key="10">
    <source>
        <dbReference type="Proteomes" id="UP000245910"/>
    </source>
</evidence>
<feature type="transmembrane region" description="Helical" evidence="7">
    <location>
        <begin position="37"/>
        <end position="62"/>
    </location>
</feature>
<evidence type="ECO:0000313" key="9">
    <source>
        <dbReference type="EMBL" id="CEI61891.1"/>
    </source>
</evidence>
<organism evidence="9 10">
    <name type="scientific">Fusarium venenatum</name>
    <dbReference type="NCBI Taxonomy" id="56646"/>
    <lineage>
        <taxon>Eukaryota</taxon>
        <taxon>Fungi</taxon>
        <taxon>Dikarya</taxon>
        <taxon>Ascomycota</taxon>
        <taxon>Pezizomycotina</taxon>
        <taxon>Sordariomycetes</taxon>
        <taxon>Hypocreomycetidae</taxon>
        <taxon>Hypocreales</taxon>
        <taxon>Nectriaceae</taxon>
        <taxon>Fusarium</taxon>
    </lineage>
</organism>
<feature type="region of interest" description="Disordered" evidence="6">
    <location>
        <begin position="323"/>
        <end position="350"/>
    </location>
</feature>
<keyword evidence="10" id="KW-1185">Reference proteome</keyword>
<evidence type="ECO:0000256" key="1">
    <source>
        <dbReference type="ARBA" id="ARBA00004141"/>
    </source>
</evidence>
<comment type="subcellular location">
    <subcellularLocation>
        <location evidence="1">Membrane</location>
        <topology evidence="1">Multi-pass membrane protein</topology>
    </subcellularLocation>
</comment>
<dbReference type="EMBL" id="LN649230">
    <property type="protein sequence ID" value="CEI61891.1"/>
    <property type="molecule type" value="Genomic_DNA"/>
</dbReference>
<keyword evidence="3 7" id="KW-1133">Transmembrane helix</keyword>
<evidence type="ECO:0000256" key="7">
    <source>
        <dbReference type="SAM" id="Phobius"/>
    </source>
</evidence>
<protein>
    <recommendedName>
        <fullName evidence="8">Rhodopsin domain-containing protein</fullName>
    </recommendedName>
</protein>
<feature type="transmembrane region" description="Helical" evidence="7">
    <location>
        <begin position="169"/>
        <end position="191"/>
    </location>
</feature>
<sequence length="377" mass="42443">MSSLQPHLWAAEFVTFPAATIFLILRLSSRRITRVRLWWDDYFAVLCYAVAVAWAIMLPIWIRHGFGLHSDDVQGMTIEEANYATKKYLFIIEHLYAFTLFFAKISILSFYWRMFRVANIQFAISILLTCSILWIIVRVFLTTFHCYPVEAFWDPHIEHSVCPIKSADFFFGTVLAHVLIDVGILILPIVQIQKLQLPILQKIAMIFLFLFGILVCVAGMVIVSVSAHFNNKSDDMTYQLAPIIIWASVEVNLVTISSMRLPPSVRPLSQINSLLCSLSPYHSTGLSIPDDLHGPNFNDRFQIQRLPNAGSSSTHVLTELPNDSAASVDGSDHRGHHGHTSSVTLSSRPVTPSLAGVGGIMLKNETFVHKENARAYR</sequence>
<evidence type="ECO:0000256" key="2">
    <source>
        <dbReference type="ARBA" id="ARBA00022692"/>
    </source>
</evidence>
<dbReference type="InterPro" id="IPR049326">
    <property type="entry name" value="Rhodopsin_dom_fungi"/>
</dbReference>
<evidence type="ECO:0000259" key="8">
    <source>
        <dbReference type="Pfam" id="PF20684"/>
    </source>
</evidence>
<evidence type="ECO:0000256" key="6">
    <source>
        <dbReference type="SAM" id="MobiDB-lite"/>
    </source>
</evidence>
<evidence type="ECO:0000256" key="4">
    <source>
        <dbReference type="ARBA" id="ARBA00023136"/>
    </source>
</evidence>
<evidence type="ECO:0000256" key="3">
    <source>
        <dbReference type="ARBA" id="ARBA00022989"/>
    </source>
</evidence>
<dbReference type="PANTHER" id="PTHR33048:SF47">
    <property type="entry name" value="INTEGRAL MEMBRANE PROTEIN-RELATED"/>
    <property type="match status" value="1"/>
</dbReference>
<dbReference type="PANTHER" id="PTHR33048">
    <property type="entry name" value="PTH11-LIKE INTEGRAL MEMBRANE PROTEIN (AFU_ORTHOLOGUE AFUA_5G11245)"/>
    <property type="match status" value="1"/>
</dbReference>
<accession>A0A2L2T9F0</accession>
<dbReference type="GO" id="GO:0016020">
    <property type="term" value="C:membrane"/>
    <property type="evidence" value="ECO:0007669"/>
    <property type="project" value="UniProtKB-SubCell"/>
</dbReference>
<feature type="domain" description="Rhodopsin" evidence="8">
    <location>
        <begin position="25"/>
        <end position="258"/>
    </location>
</feature>
<reference evidence="10" key="1">
    <citation type="submission" date="2014-10" db="EMBL/GenBank/DDBJ databases">
        <authorList>
            <person name="King R."/>
        </authorList>
    </citation>
    <scope>NUCLEOTIDE SEQUENCE [LARGE SCALE GENOMIC DNA]</scope>
    <source>
        <strain evidence="10">A3/5</strain>
    </source>
</reference>
<feature type="transmembrane region" description="Helical" evidence="7">
    <location>
        <begin position="122"/>
        <end position="141"/>
    </location>
</feature>
<proteinExistence type="inferred from homology"/>
<feature type="compositionally biased region" description="Polar residues" evidence="6">
    <location>
        <begin position="340"/>
        <end position="350"/>
    </location>
</feature>
<feature type="transmembrane region" description="Helical" evidence="7">
    <location>
        <begin position="237"/>
        <end position="256"/>
    </location>
</feature>
<feature type="transmembrane region" description="Helical" evidence="7">
    <location>
        <begin position="203"/>
        <end position="225"/>
    </location>
</feature>
<evidence type="ECO:0000256" key="5">
    <source>
        <dbReference type="ARBA" id="ARBA00038359"/>
    </source>
</evidence>
<keyword evidence="2 7" id="KW-0812">Transmembrane</keyword>
<dbReference type="AlphaFoldDB" id="A0A2L2T9F0"/>
<keyword evidence="4 7" id="KW-0472">Membrane</keyword>